<dbReference type="OrthoDB" id="2011769at2759"/>
<dbReference type="SUPFAM" id="SSF52540">
    <property type="entry name" value="P-loop containing nucleoside triphosphate hydrolases"/>
    <property type="match status" value="1"/>
</dbReference>
<evidence type="ECO:0008006" key="9">
    <source>
        <dbReference type="Google" id="ProtNLM"/>
    </source>
</evidence>
<dbReference type="InterPro" id="IPR006689">
    <property type="entry name" value="Small_GTPase_ARF/SAR"/>
</dbReference>
<dbReference type="GO" id="GO:0003924">
    <property type="term" value="F:GTPase activity"/>
    <property type="evidence" value="ECO:0007669"/>
    <property type="project" value="InterPro"/>
</dbReference>
<dbReference type="EMBL" id="QEAP01000333">
    <property type="protein sequence ID" value="TPX68958.1"/>
    <property type="molecule type" value="Genomic_DNA"/>
</dbReference>
<dbReference type="Proteomes" id="UP000320333">
    <property type="component" value="Unassembled WGS sequence"/>
</dbReference>
<comment type="caution">
    <text evidence="7">The sequence shown here is derived from an EMBL/GenBank/DDBJ whole genome shotgun (WGS) entry which is preliminary data.</text>
</comment>
<feature type="binding site" evidence="4">
    <location>
        <begin position="131"/>
        <end position="134"/>
    </location>
    <ligand>
        <name>GTP</name>
        <dbReference type="ChEBI" id="CHEBI:37565"/>
    </ligand>
</feature>
<evidence type="ECO:0000256" key="3">
    <source>
        <dbReference type="ARBA" id="ARBA00023134"/>
    </source>
</evidence>
<dbReference type="InterPro" id="IPR024156">
    <property type="entry name" value="Small_GTPase_ARF"/>
</dbReference>
<evidence type="ECO:0000256" key="4">
    <source>
        <dbReference type="PIRSR" id="PIRSR606689-1"/>
    </source>
</evidence>
<keyword evidence="5" id="KW-0460">Magnesium</keyword>
<dbReference type="STRING" id="246404.A0A507F0P7"/>
<evidence type="ECO:0000313" key="8">
    <source>
        <dbReference type="Proteomes" id="UP000320333"/>
    </source>
</evidence>
<evidence type="ECO:0000313" key="7">
    <source>
        <dbReference type="EMBL" id="TPX68958.1"/>
    </source>
</evidence>
<name>A0A507F0P7_9FUNG</name>
<dbReference type="GO" id="GO:0005525">
    <property type="term" value="F:GTP binding"/>
    <property type="evidence" value="ECO:0007669"/>
    <property type="project" value="UniProtKB-KW"/>
</dbReference>
<feature type="binding site" evidence="4">
    <location>
        <begin position="24"/>
        <end position="31"/>
    </location>
    <ligand>
        <name>GTP</name>
        <dbReference type="ChEBI" id="CHEBI:37565"/>
    </ligand>
</feature>
<dbReference type="SMART" id="SM00178">
    <property type="entry name" value="SAR"/>
    <property type="match status" value="1"/>
</dbReference>
<feature type="binding site" evidence="5">
    <location>
        <position position="50"/>
    </location>
    <ligand>
        <name>Mg(2+)</name>
        <dbReference type="ChEBI" id="CHEBI:18420"/>
    </ligand>
</feature>
<dbReference type="FunFam" id="3.40.50.300:FF:001166">
    <property type="entry name" value="ADP-ribosylation factor D"/>
    <property type="match status" value="1"/>
</dbReference>
<evidence type="ECO:0000256" key="1">
    <source>
        <dbReference type="ARBA" id="ARBA00010290"/>
    </source>
</evidence>
<dbReference type="Pfam" id="PF00025">
    <property type="entry name" value="Arf"/>
    <property type="match status" value="1"/>
</dbReference>
<accession>A0A507F0P7</accession>
<dbReference type="InterPro" id="IPR027417">
    <property type="entry name" value="P-loop_NTPase"/>
</dbReference>
<dbReference type="SMART" id="SM00177">
    <property type="entry name" value="ARF"/>
    <property type="match status" value="1"/>
</dbReference>
<proteinExistence type="inferred from homology"/>
<feature type="binding site" evidence="5">
    <location>
        <position position="31"/>
    </location>
    <ligand>
        <name>Mg(2+)</name>
        <dbReference type="ChEBI" id="CHEBI:18420"/>
    </ligand>
</feature>
<dbReference type="PRINTS" id="PR00328">
    <property type="entry name" value="SAR1GTPBP"/>
</dbReference>
<feature type="binding site" evidence="4">
    <location>
        <position position="73"/>
    </location>
    <ligand>
        <name>GTP</name>
        <dbReference type="ChEBI" id="CHEBI:37565"/>
    </ligand>
</feature>
<protein>
    <recommendedName>
        <fullName evidence="9">ADP-ribosylation factor-like protein 6</fullName>
    </recommendedName>
</protein>
<keyword evidence="2 4" id="KW-0547">Nucleotide-binding</keyword>
<comment type="similarity">
    <text evidence="1 6">Belongs to the small GTPase superfamily. Arf family.</text>
</comment>
<organism evidence="7 8">
    <name type="scientific">Chytriomyces confervae</name>
    <dbReference type="NCBI Taxonomy" id="246404"/>
    <lineage>
        <taxon>Eukaryota</taxon>
        <taxon>Fungi</taxon>
        <taxon>Fungi incertae sedis</taxon>
        <taxon>Chytridiomycota</taxon>
        <taxon>Chytridiomycota incertae sedis</taxon>
        <taxon>Chytridiomycetes</taxon>
        <taxon>Chytridiales</taxon>
        <taxon>Chytriomycetaceae</taxon>
        <taxon>Chytriomyces</taxon>
    </lineage>
</organism>
<sequence length="184" mass="20320">MGIWSAFLTSLGIIKRKVNILLVGLDNAGKSTIINGLKLNAAAPTEIVPTVGFSVETFSTQHRLTFTVFDMSGQGKYRDLWEYYFPDVEAIVFVIDASDKARACVARDELETMLENKVLRMRKIPILFFANKMDIDGGMTPSECSGALGLEEIKDRNWTICATNGLTGQGVSNGFDWLAEELKS</sequence>
<evidence type="ECO:0000256" key="6">
    <source>
        <dbReference type="RuleBase" id="RU003925"/>
    </source>
</evidence>
<dbReference type="GO" id="GO:0046872">
    <property type="term" value="F:metal ion binding"/>
    <property type="evidence" value="ECO:0007669"/>
    <property type="project" value="UniProtKB-KW"/>
</dbReference>
<gene>
    <name evidence="7" type="ORF">CcCBS67573_g07003</name>
</gene>
<dbReference type="PROSITE" id="PS51417">
    <property type="entry name" value="ARF"/>
    <property type="match status" value="1"/>
</dbReference>
<keyword evidence="3 4" id="KW-0342">GTP-binding</keyword>
<dbReference type="PANTHER" id="PTHR11711">
    <property type="entry name" value="ADP RIBOSYLATION FACTOR-RELATED"/>
    <property type="match status" value="1"/>
</dbReference>
<dbReference type="InterPro" id="IPR005225">
    <property type="entry name" value="Small_GTP-bd"/>
</dbReference>
<evidence type="ECO:0000256" key="5">
    <source>
        <dbReference type="PIRSR" id="PIRSR606689-2"/>
    </source>
</evidence>
<reference evidence="7 8" key="1">
    <citation type="journal article" date="2019" name="Sci. Rep.">
        <title>Comparative genomics of chytrid fungi reveal insights into the obligate biotrophic and pathogenic lifestyle of Synchytrium endobioticum.</title>
        <authorList>
            <person name="van de Vossenberg B.T.L.H."/>
            <person name="Warris S."/>
            <person name="Nguyen H.D.T."/>
            <person name="van Gent-Pelzer M.P.E."/>
            <person name="Joly D.L."/>
            <person name="van de Geest H.C."/>
            <person name="Bonants P.J.M."/>
            <person name="Smith D.S."/>
            <person name="Levesque C.A."/>
            <person name="van der Lee T.A.J."/>
        </authorList>
    </citation>
    <scope>NUCLEOTIDE SEQUENCE [LARGE SCALE GENOMIC DNA]</scope>
    <source>
        <strain evidence="7 8">CBS 675.73</strain>
    </source>
</reference>
<keyword evidence="5" id="KW-0479">Metal-binding</keyword>
<keyword evidence="8" id="KW-1185">Reference proteome</keyword>
<evidence type="ECO:0000256" key="2">
    <source>
        <dbReference type="ARBA" id="ARBA00022741"/>
    </source>
</evidence>
<dbReference type="Gene3D" id="3.40.50.300">
    <property type="entry name" value="P-loop containing nucleotide triphosphate hydrolases"/>
    <property type="match status" value="1"/>
</dbReference>
<dbReference type="AlphaFoldDB" id="A0A507F0P7"/>
<dbReference type="NCBIfam" id="TIGR00231">
    <property type="entry name" value="small_GTP"/>
    <property type="match status" value="1"/>
</dbReference>